<keyword evidence="5" id="KW-1185">Reference proteome</keyword>
<feature type="transmembrane region" description="Helical" evidence="2">
    <location>
        <begin position="228"/>
        <end position="249"/>
    </location>
</feature>
<dbReference type="InterPro" id="IPR002641">
    <property type="entry name" value="PNPLA_dom"/>
</dbReference>
<dbReference type="RefSeq" id="WP_167090783.1">
    <property type="nucleotide sequence ID" value="NZ_WHJG01000035.1"/>
</dbReference>
<accession>A0ABX0NAW1</accession>
<feature type="transmembrane region" description="Helical" evidence="2">
    <location>
        <begin position="418"/>
        <end position="438"/>
    </location>
</feature>
<comment type="caution">
    <text evidence="4">The sequence shown here is derived from an EMBL/GenBank/DDBJ whole genome shotgun (WGS) entry which is preliminary data.</text>
</comment>
<feature type="transmembrane region" description="Helical" evidence="2">
    <location>
        <begin position="269"/>
        <end position="288"/>
    </location>
</feature>
<reference evidence="4 5" key="1">
    <citation type="submission" date="2019-10" db="EMBL/GenBank/DDBJ databases">
        <title>Taxonomy of Antarctic Massilia spp.: description of Massilia rubra sp. nov., Massilia aquatica sp. nov., Massilia mucilaginosa sp. nov., Massilia frigida sp. nov. isolated from streams, lakes and regoliths.</title>
        <authorList>
            <person name="Holochova P."/>
            <person name="Sedlacek I."/>
            <person name="Kralova S."/>
            <person name="Maslanova I."/>
            <person name="Busse H.-J."/>
            <person name="Stankova E."/>
            <person name="Vrbovska V."/>
            <person name="Kovarovic V."/>
            <person name="Bartak M."/>
            <person name="Svec P."/>
            <person name="Pantucek R."/>
        </authorList>
    </citation>
    <scope>NUCLEOTIDE SEQUENCE [LARGE SCALE GENOMIC DNA]</scope>
    <source>
        <strain evidence="4 5">CCM 8695</strain>
    </source>
</reference>
<organism evidence="4 5">
    <name type="scientific">Massilia frigida</name>
    <dbReference type="NCBI Taxonomy" id="2609281"/>
    <lineage>
        <taxon>Bacteria</taxon>
        <taxon>Pseudomonadati</taxon>
        <taxon>Pseudomonadota</taxon>
        <taxon>Betaproteobacteria</taxon>
        <taxon>Burkholderiales</taxon>
        <taxon>Oxalobacteraceae</taxon>
        <taxon>Telluria group</taxon>
        <taxon>Massilia</taxon>
    </lineage>
</organism>
<keyword evidence="2" id="KW-0812">Transmembrane</keyword>
<dbReference type="Gene3D" id="3.40.1090.10">
    <property type="entry name" value="Cytosolic phospholipase A2 catalytic domain"/>
    <property type="match status" value="2"/>
</dbReference>
<feature type="transmembrane region" description="Helical" evidence="2">
    <location>
        <begin position="332"/>
        <end position="356"/>
    </location>
</feature>
<dbReference type="SUPFAM" id="SSF52151">
    <property type="entry name" value="FabD/lysophospholipase-like"/>
    <property type="match status" value="1"/>
</dbReference>
<evidence type="ECO:0000313" key="5">
    <source>
        <dbReference type="Proteomes" id="UP000621455"/>
    </source>
</evidence>
<feature type="transmembrane region" description="Helical" evidence="2">
    <location>
        <begin position="376"/>
        <end position="398"/>
    </location>
</feature>
<dbReference type="InterPro" id="IPR016035">
    <property type="entry name" value="Acyl_Trfase/lysoPLipase"/>
</dbReference>
<keyword evidence="2" id="KW-1133">Transmembrane helix</keyword>
<evidence type="ECO:0000313" key="4">
    <source>
        <dbReference type="EMBL" id="NHZ82576.1"/>
    </source>
</evidence>
<dbReference type="EMBL" id="WHJG01000035">
    <property type="protein sequence ID" value="NHZ82576.1"/>
    <property type="molecule type" value="Genomic_DNA"/>
</dbReference>
<feature type="transmembrane region" description="Helical" evidence="2">
    <location>
        <begin position="197"/>
        <end position="222"/>
    </location>
</feature>
<feature type="transmembrane region" description="Helical" evidence="2">
    <location>
        <begin position="450"/>
        <end position="467"/>
    </location>
</feature>
<dbReference type="PANTHER" id="PTHR10728">
    <property type="entry name" value="CYTOSOLIC PHOSPHOLIPASE A2"/>
    <property type="match status" value="1"/>
</dbReference>
<evidence type="ECO:0000259" key="3">
    <source>
        <dbReference type="Pfam" id="PF01734"/>
    </source>
</evidence>
<feature type="transmembrane region" description="Helical" evidence="2">
    <location>
        <begin position="531"/>
        <end position="555"/>
    </location>
</feature>
<feature type="transmembrane region" description="Helical" evidence="2">
    <location>
        <begin position="300"/>
        <end position="320"/>
    </location>
</feature>
<keyword evidence="2" id="KW-0472">Membrane</keyword>
<protein>
    <recommendedName>
        <fullName evidence="3">PNPLA domain-containing protein</fullName>
    </recommendedName>
</protein>
<dbReference type="Pfam" id="PF01734">
    <property type="entry name" value="Patatin"/>
    <property type="match status" value="1"/>
</dbReference>
<keyword evidence="1" id="KW-0443">Lipid metabolism</keyword>
<sequence length="1146" mass="124135">MTQENASARPLRLIEVLEAEFEFLHHPLPAAAQRNGAFDAGTLSAQDRGSCSDEECNDRRREIYLRRCIHDLPVHDKRSALCLSGGGVRSATFGLGVIQALAKQGWLQQFHYMSSVSGGGYIASWLSSWIERSGGDTAAVINRIAADPLPPARTAAPEPAQIKRLRAYSNYLSPVHGLSMDLVTLVATFVRNLALHWMVLLPLLAALIMLPRAHLAMLLHFMRNPNNWSFWILLTLSFSIGIFGFLNILRNLPGYSTTPPNKNSFIGHCYLPILIANVLLSWIVPALSQHRGMPYLPRAIFFPFCGAVLLFACKATAVLLQPSNPHSRDNRWAGMIPLTIAGALSGTLLLTIAQFVGGLAFRGGAVDAGFDFSGKYAIVGVPALLAALWICMTLHVGLSHPTHTREDEREWWARASAYIFWTIVAWLIVTSVVILGPWLVLECKWGKEAAGSAGLLGLATGAYGYWSKHGSAVQRKLKSAVSTLGDRVFEISAAVFIVTIVIAISFVLAVACGVDSSGQTHAEKYANLTRSAPIGSVAAIFICLLALMFASSYFVGANTFSLHNMYGNRLVRAYLGASNSRRDPNPFTGFDPNDNRNMRDLFNAMNARHRSDRKLFHVVNIALNLVKPSSSRLEWQQRKAAGYTISPLHAGAACTGFQPSGTYTGQDGISLARAMTISGAAATPNMGYHTSALVAFAMTFFNIRLGWWLPNPGNAGKKCWDRSEPKGGMASLVKESLASTTDENAYVYLSDGGHFENLGLYEMVRRRCHHIVLVDAGCDPKYQFEDLENAVRKIRIDLGISIVFPHGLPTPKWSRGDLNKHQHSSVATIRYSDIDGDDTDGVLIYIKPLLSGDEPLDITRYAALAKKNQRNPFPHHPTADQFFDEVRFESYRELGYHSVMRDKILGRDARAGGAWPAPERGAVDASEAEVAASEINSEVPVAAGDNSGALHMLSATGLMSLSSVAIPAVVALGLAAIVALGQAFPPAPAAPGSDGGAAGQHNVHVTVDLNADAFQAALTERFTQLLSATAQLERSVGAVNADSARTVAEMHALLRSEIELMKLARGKDSAAAPIVTLDVLLKFREALKKDPVVVSDPHLGLILNKLDDTKKMLESAEIGKRLVGIEEGVNRAHPRTNVSAGDGGRQ</sequence>
<feature type="transmembrane region" description="Helical" evidence="2">
    <location>
        <begin position="488"/>
        <end position="511"/>
    </location>
</feature>
<feature type="domain" description="PNPLA" evidence="3">
    <location>
        <begin position="81"/>
        <end position="131"/>
    </location>
</feature>
<gene>
    <name evidence="4" type="ORF">F2P44_25335</name>
</gene>
<name>A0ABX0NAW1_9BURK</name>
<dbReference type="PANTHER" id="PTHR10728:SF40">
    <property type="entry name" value="PATATIN FAMILY PROTEIN"/>
    <property type="match status" value="1"/>
</dbReference>
<dbReference type="Proteomes" id="UP000621455">
    <property type="component" value="Unassembled WGS sequence"/>
</dbReference>
<evidence type="ECO:0000256" key="1">
    <source>
        <dbReference type="ARBA" id="ARBA00023098"/>
    </source>
</evidence>
<proteinExistence type="predicted"/>
<evidence type="ECO:0000256" key="2">
    <source>
        <dbReference type="SAM" id="Phobius"/>
    </source>
</evidence>